<dbReference type="InterPro" id="IPR054126">
    <property type="entry name" value="CprB_TetR_C"/>
</dbReference>
<dbReference type="Pfam" id="PF00440">
    <property type="entry name" value="TetR_N"/>
    <property type="match status" value="1"/>
</dbReference>
<evidence type="ECO:0000313" key="7">
    <source>
        <dbReference type="Proteomes" id="UP000436027"/>
    </source>
</evidence>
<evidence type="ECO:0000256" key="4">
    <source>
        <dbReference type="PROSITE-ProRule" id="PRU00335"/>
    </source>
</evidence>
<dbReference type="PROSITE" id="PS01081">
    <property type="entry name" value="HTH_TETR_1"/>
    <property type="match status" value="1"/>
</dbReference>
<dbReference type="SUPFAM" id="SSF46689">
    <property type="entry name" value="Homeodomain-like"/>
    <property type="match status" value="1"/>
</dbReference>
<evidence type="ECO:0000313" key="6">
    <source>
        <dbReference type="EMBL" id="KAB1883315.1"/>
    </source>
</evidence>
<keyword evidence="2 4" id="KW-0238">DNA-binding</keyword>
<evidence type="ECO:0000256" key="1">
    <source>
        <dbReference type="ARBA" id="ARBA00023015"/>
    </source>
</evidence>
<feature type="domain" description="HTH tetR-type" evidence="5">
    <location>
        <begin position="6"/>
        <end position="66"/>
    </location>
</feature>
<dbReference type="PROSITE" id="PS50977">
    <property type="entry name" value="HTH_TETR_2"/>
    <property type="match status" value="1"/>
</dbReference>
<organism evidence="6 7">
    <name type="scientific">Microbacterium maritypicum</name>
    <name type="common">Microbacterium liquefaciens</name>
    <dbReference type="NCBI Taxonomy" id="33918"/>
    <lineage>
        <taxon>Bacteria</taxon>
        <taxon>Bacillati</taxon>
        <taxon>Actinomycetota</taxon>
        <taxon>Actinomycetes</taxon>
        <taxon>Micrococcales</taxon>
        <taxon>Microbacteriaceae</taxon>
        <taxon>Microbacterium</taxon>
    </lineage>
</organism>
<evidence type="ECO:0000256" key="3">
    <source>
        <dbReference type="ARBA" id="ARBA00023163"/>
    </source>
</evidence>
<dbReference type="Gene3D" id="1.10.357.10">
    <property type="entry name" value="Tetracycline Repressor, domain 2"/>
    <property type="match status" value="1"/>
</dbReference>
<dbReference type="InterPro" id="IPR009057">
    <property type="entry name" value="Homeodomain-like_sf"/>
</dbReference>
<feature type="DNA-binding region" description="H-T-H motif" evidence="4">
    <location>
        <begin position="29"/>
        <end position="48"/>
    </location>
</feature>
<dbReference type="NCBIfam" id="NF041196">
    <property type="entry name" value="ScbR_bind_reg"/>
    <property type="match status" value="1"/>
</dbReference>
<evidence type="ECO:0000259" key="5">
    <source>
        <dbReference type="PROSITE" id="PS50977"/>
    </source>
</evidence>
<dbReference type="Pfam" id="PF21935">
    <property type="entry name" value="TetR_C_45"/>
    <property type="match status" value="1"/>
</dbReference>
<dbReference type="PANTHER" id="PTHR47506:SF6">
    <property type="entry name" value="HTH-TYPE TRANSCRIPTIONAL REPRESSOR NEMR"/>
    <property type="match status" value="1"/>
</dbReference>
<dbReference type="AlphaFoldDB" id="A0AAD3X0M2"/>
<dbReference type="EMBL" id="WAAQ01000002">
    <property type="protein sequence ID" value="KAB1883315.1"/>
    <property type="molecule type" value="Genomic_DNA"/>
</dbReference>
<dbReference type="SUPFAM" id="SSF48498">
    <property type="entry name" value="Tetracyclin repressor-like, C-terminal domain"/>
    <property type="match status" value="1"/>
</dbReference>
<sequence length="211" mass="23583">MQERARTTRRRILEGAAVAIRRSGYANATLGEITDAAGVTAGALYFHFRSKEDVARALVDEQHRIVREAAAEILSVERPAITQMMLLCEDLARRLTDEEIVRAGVRLTTDSSIFSRPVTDPYLDWLELFTELARAADANKETNGEIPPEVLSRFIIPSFTGIQLVSETLTGRADLRGRVGEMWHVLVKAVSHTDRRVEFIDEADRIFGDTG</sequence>
<keyword evidence="3" id="KW-0804">Transcription</keyword>
<dbReference type="InterPro" id="IPR023772">
    <property type="entry name" value="DNA-bd_HTH_TetR-type_CS"/>
</dbReference>
<dbReference type="GO" id="GO:0003677">
    <property type="term" value="F:DNA binding"/>
    <property type="evidence" value="ECO:0007669"/>
    <property type="project" value="UniProtKB-UniRule"/>
</dbReference>
<proteinExistence type="predicted"/>
<dbReference type="PRINTS" id="PR00455">
    <property type="entry name" value="HTHTETR"/>
</dbReference>
<dbReference type="RefSeq" id="WP_082531492.1">
    <property type="nucleotide sequence ID" value="NZ_BAAAIN010000001.1"/>
</dbReference>
<comment type="caution">
    <text evidence="6">The sequence shown here is derived from an EMBL/GenBank/DDBJ whole genome shotgun (WGS) entry which is preliminary data.</text>
</comment>
<dbReference type="InterPro" id="IPR001647">
    <property type="entry name" value="HTH_TetR"/>
</dbReference>
<gene>
    <name evidence="6" type="ORF">F6W70_11825</name>
</gene>
<dbReference type="Proteomes" id="UP000436027">
    <property type="component" value="Unassembled WGS sequence"/>
</dbReference>
<protein>
    <submittedName>
        <fullName evidence="6">TetR/AcrR family transcriptional regulator</fullName>
    </submittedName>
</protein>
<accession>A0AAD3X0M2</accession>
<keyword evidence="1" id="KW-0805">Transcription regulation</keyword>
<evidence type="ECO:0000256" key="2">
    <source>
        <dbReference type="ARBA" id="ARBA00023125"/>
    </source>
</evidence>
<reference evidence="6 7" key="1">
    <citation type="submission" date="2019-09" db="EMBL/GenBank/DDBJ databases">
        <title>Whole genome sequencing of Microbacterium maritypicum.</title>
        <authorList>
            <person name="Lenchi N."/>
        </authorList>
    </citation>
    <scope>NUCLEOTIDE SEQUENCE [LARGE SCALE GENOMIC DNA]</scope>
    <source>
        <strain evidence="6 7">DSM 12512</strain>
    </source>
</reference>
<dbReference type="PANTHER" id="PTHR47506">
    <property type="entry name" value="TRANSCRIPTIONAL REGULATORY PROTEIN"/>
    <property type="match status" value="1"/>
</dbReference>
<dbReference type="InterPro" id="IPR047923">
    <property type="entry name" value="ArpA-like"/>
</dbReference>
<dbReference type="InterPro" id="IPR036271">
    <property type="entry name" value="Tet_transcr_reg_TetR-rel_C_sf"/>
</dbReference>
<name>A0AAD3X0M2_MICMQ</name>